<feature type="modified residue" description="4-aspartylphosphate" evidence="5">
    <location>
        <position position="51"/>
    </location>
</feature>
<dbReference type="Pfam" id="PF00072">
    <property type="entry name" value="Response_reg"/>
    <property type="match status" value="1"/>
</dbReference>
<evidence type="ECO:0000313" key="9">
    <source>
        <dbReference type="Proteomes" id="UP001596203"/>
    </source>
</evidence>
<dbReference type="InterPro" id="IPR039420">
    <property type="entry name" value="WalR-like"/>
</dbReference>
<sequence>MRIVIAEDAALIREGLTHILDHFGHRVRTVADAPGLLAEVARELPDVVVTDIRMPPSFRDEGLRAALELRRRHPGLPVLVLSQYVEHSYAAELVEAGRGIGYLLKDRVGDVAEFVAALDRVAAGGTVIDPEVVRKLLAQRRMRAPLERLTVREREVLALIAEGGSNNAIARRLAVSDAAVAKHVNNILAKLDLPPSTEHHRRVLAVLAYLRG</sequence>
<dbReference type="SUPFAM" id="SSF46894">
    <property type="entry name" value="C-terminal effector domain of the bipartite response regulators"/>
    <property type="match status" value="1"/>
</dbReference>
<dbReference type="InterPro" id="IPR058245">
    <property type="entry name" value="NreC/VraR/RcsB-like_REC"/>
</dbReference>
<dbReference type="InterPro" id="IPR011006">
    <property type="entry name" value="CheY-like_superfamily"/>
</dbReference>
<dbReference type="CDD" id="cd06170">
    <property type="entry name" value="LuxR_C_like"/>
    <property type="match status" value="1"/>
</dbReference>
<keyword evidence="2" id="KW-0805">Transcription regulation</keyword>
<dbReference type="PROSITE" id="PS50043">
    <property type="entry name" value="HTH_LUXR_2"/>
    <property type="match status" value="1"/>
</dbReference>
<dbReference type="PANTHER" id="PTHR43214:SF24">
    <property type="entry name" value="TRANSCRIPTIONAL REGULATORY PROTEIN NARL-RELATED"/>
    <property type="match status" value="1"/>
</dbReference>
<evidence type="ECO:0000313" key="8">
    <source>
        <dbReference type="EMBL" id="MFC6021283.1"/>
    </source>
</evidence>
<keyword evidence="3" id="KW-0238">DNA-binding</keyword>
<keyword evidence="4" id="KW-0804">Transcription</keyword>
<gene>
    <name evidence="8" type="ORF">ACFP2T_34550</name>
</gene>
<dbReference type="PROSITE" id="PS50110">
    <property type="entry name" value="RESPONSE_REGULATORY"/>
    <property type="match status" value="1"/>
</dbReference>
<protein>
    <submittedName>
        <fullName evidence="8">Response regulator</fullName>
    </submittedName>
</protein>
<dbReference type="Gene3D" id="3.40.50.2300">
    <property type="match status" value="1"/>
</dbReference>
<feature type="domain" description="HTH luxR-type" evidence="6">
    <location>
        <begin position="142"/>
        <end position="212"/>
    </location>
</feature>
<organism evidence="8 9">
    <name type="scientific">Plantactinospora solaniradicis</name>
    <dbReference type="NCBI Taxonomy" id="1723736"/>
    <lineage>
        <taxon>Bacteria</taxon>
        <taxon>Bacillati</taxon>
        <taxon>Actinomycetota</taxon>
        <taxon>Actinomycetes</taxon>
        <taxon>Micromonosporales</taxon>
        <taxon>Micromonosporaceae</taxon>
        <taxon>Plantactinospora</taxon>
    </lineage>
</organism>
<evidence type="ECO:0000259" key="7">
    <source>
        <dbReference type="PROSITE" id="PS50110"/>
    </source>
</evidence>
<proteinExistence type="predicted"/>
<dbReference type="PRINTS" id="PR00038">
    <property type="entry name" value="HTHLUXR"/>
</dbReference>
<dbReference type="PANTHER" id="PTHR43214">
    <property type="entry name" value="TWO-COMPONENT RESPONSE REGULATOR"/>
    <property type="match status" value="1"/>
</dbReference>
<evidence type="ECO:0000256" key="5">
    <source>
        <dbReference type="PROSITE-ProRule" id="PRU00169"/>
    </source>
</evidence>
<dbReference type="SUPFAM" id="SSF52172">
    <property type="entry name" value="CheY-like"/>
    <property type="match status" value="1"/>
</dbReference>
<dbReference type="Proteomes" id="UP001596203">
    <property type="component" value="Unassembled WGS sequence"/>
</dbReference>
<evidence type="ECO:0000259" key="6">
    <source>
        <dbReference type="PROSITE" id="PS50043"/>
    </source>
</evidence>
<keyword evidence="1 5" id="KW-0597">Phosphoprotein</keyword>
<evidence type="ECO:0000256" key="1">
    <source>
        <dbReference type="ARBA" id="ARBA00022553"/>
    </source>
</evidence>
<name>A0ABW1KKA7_9ACTN</name>
<reference evidence="9" key="1">
    <citation type="journal article" date="2019" name="Int. J. Syst. Evol. Microbiol.">
        <title>The Global Catalogue of Microorganisms (GCM) 10K type strain sequencing project: providing services to taxonomists for standard genome sequencing and annotation.</title>
        <authorList>
            <consortium name="The Broad Institute Genomics Platform"/>
            <consortium name="The Broad Institute Genome Sequencing Center for Infectious Disease"/>
            <person name="Wu L."/>
            <person name="Ma J."/>
        </authorList>
    </citation>
    <scope>NUCLEOTIDE SEQUENCE [LARGE SCALE GENOMIC DNA]</scope>
    <source>
        <strain evidence="9">ZS-35-S2</strain>
    </source>
</reference>
<dbReference type="SMART" id="SM00421">
    <property type="entry name" value="HTH_LUXR"/>
    <property type="match status" value="1"/>
</dbReference>
<dbReference type="RefSeq" id="WP_377429311.1">
    <property type="nucleotide sequence ID" value="NZ_JBHSPR010000040.1"/>
</dbReference>
<dbReference type="EMBL" id="JBHSPR010000040">
    <property type="protein sequence ID" value="MFC6021283.1"/>
    <property type="molecule type" value="Genomic_DNA"/>
</dbReference>
<evidence type="ECO:0000256" key="3">
    <source>
        <dbReference type="ARBA" id="ARBA00023125"/>
    </source>
</evidence>
<dbReference type="InterPro" id="IPR001789">
    <property type="entry name" value="Sig_transdc_resp-reg_receiver"/>
</dbReference>
<accession>A0ABW1KKA7</accession>
<evidence type="ECO:0000256" key="4">
    <source>
        <dbReference type="ARBA" id="ARBA00023163"/>
    </source>
</evidence>
<dbReference type="SMART" id="SM00448">
    <property type="entry name" value="REC"/>
    <property type="match status" value="1"/>
</dbReference>
<dbReference type="CDD" id="cd17535">
    <property type="entry name" value="REC_NarL-like"/>
    <property type="match status" value="1"/>
</dbReference>
<dbReference type="Pfam" id="PF00196">
    <property type="entry name" value="GerE"/>
    <property type="match status" value="1"/>
</dbReference>
<evidence type="ECO:0000256" key="2">
    <source>
        <dbReference type="ARBA" id="ARBA00023015"/>
    </source>
</evidence>
<feature type="domain" description="Response regulatory" evidence="7">
    <location>
        <begin position="2"/>
        <end position="120"/>
    </location>
</feature>
<dbReference type="InterPro" id="IPR016032">
    <property type="entry name" value="Sig_transdc_resp-reg_C-effctor"/>
</dbReference>
<keyword evidence="9" id="KW-1185">Reference proteome</keyword>
<dbReference type="InterPro" id="IPR000792">
    <property type="entry name" value="Tscrpt_reg_LuxR_C"/>
</dbReference>
<comment type="caution">
    <text evidence="8">The sequence shown here is derived from an EMBL/GenBank/DDBJ whole genome shotgun (WGS) entry which is preliminary data.</text>
</comment>